<protein>
    <submittedName>
        <fullName evidence="1">Uncharacterized protein</fullName>
    </submittedName>
</protein>
<keyword evidence="2" id="KW-1185">Reference proteome</keyword>
<gene>
    <name evidence="1" type="ORF">GCM10023322_47670</name>
</gene>
<dbReference type="Proteomes" id="UP001501570">
    <property type="component" value="Unassembled WGS sequence"/>
</dbReference>
<reference evidence="2" key="1">
    <citation type="journal article" date="2019" name="Int. J. Syst. Evol. Microbiol.">
        <title>The Global Catalogue of Microorganisms (GCM) 10K type strain sequencing project: providing services to taxonomists for standard genome sequencing and annotation.</title>
        <authorList>
            <consortium name="The Broad Institute Genomics Platform"/>
            <consortium name="The Broad Institute Genome Sequencing Center for Infectious Disease"/>
            <person name="Wu L."/>
            <person name="Ma J."/>
        </authorList>
    </citation>
    <scope>NUCLEOTIDE SEQUENCE [LARGE SCALE GENOMIC DNA]</scope>
    <source>
        <strain evidence="2">JCM 18304</strain>
    </source>
</reference>
<accession>A0ABP9S6I8</accession>
<evidence type="ECO:0000313" key="2">
    <source>
        <dbReference type="Proteomes" id="UP001501570"/>
    </source>
</evidence>
<dbReference type="EMBL" id="BAABJQ010000015">
    <property type="protein sequence ID" value="GAA5191089.1"/>
    <property type="molecule type" value="Genomic_DNA"/>
</dbReference>
<organism evidence="1 2">
    <name type="scientific">Rugosimonospora acidiphila</name>
    <dbReference type="NCBI Taxonomy" id="556531"/>
    <lineage>
        <taxon>Bacteria</taxon>
        <taxon>Bacillati</taxon>
        <taxon>Actinomycetota</taxon>
        <taxon>Actinomycetes</taxon>
        <taxon>Micromonosporales</taxon>
        <taxon>Micromonosporaceae</taxon>
        <taxon>Rugosimonospora</taxon>
    </lineage>
</organism>
<evidence type="ECO:0000313" key="1">
    <source>
        <dbReference type="EMBL" id="GAA5191089.1"/>
    </source>
</evidence>
<dbReference type="RefSeq" id="WP_345632998.1">
    <property type="nucleotide sequence ID" value="NZ_BAABJQ010000015.1"/>
</dbReference>
<sequence length="68" mass="7513">MPDLLDFVVEAHGGLAPWRNAASLSAKVRVYGEFWARKGHRELLGRQSITVDLSRQHTAITATKPPTS</sequence>
<name>A0ABP9S6I8_9ACTN</name>
<proteinExistence type="predicted"/>
<comment type="caution">
    <text evidence="1">The sequence shown here is derived from an EMBL/GenBank/DDBJ whole genome shotgun (WGS) entry which is preliminary data.</text>
</comment>